<evidence type="ECO:0000256" key="1">
    <source>
        <dbReference type="PROSITE-ProRule" id="PRU00325"/>
    </source>
</evidence>
<organism evidence="4 5">
    <name type="scientific">Sphaerobolus stellatus (strain SS14)</name>
    <dbReference type="NCBI Taxonomy" id="990650"/>
    <lineage>
        <taxon>Eukaryota</taxon>
        <taxon>Fungi</taxon>
        <taxon>Dikarya</taxon>
        <taxon>Basidiomycota</taxon>
        <taxon>Agaricomycotina</taxon>
        <taxon>Agaricomycetes</taxon>
        <taxon>Phallomycetidae</taxon>
        <taxon>Geastrales</taxon>
        <taxon>Sphaerobolaceae</taxon>
        <taxon>Sphaerobolus</taxon>
    </lineage>
</organism>
<gene>
    <name evidence="4" type="ORF">M422DRAFT_780089</name>
</gene>
<evidence type="ECO:0000256" key="2">
    <source>
        <dbReference type="SAM" id="MobiDB-lite"/>
    </source>
</evidence>
<dbReference type="InterPro" id="IPR007527">
    <property type="entry name" value="Znf_SWIM"/>
</dbReference>
<proteinExistence type="predicted"/>
<keyword evidence="1" id="KW-0863">Zinc-finger</keyword>
<name>A0A0C9VU79_SPHS4</name>
<reference evidence="4 5" key="1">
    <citation type="submission" date="2014-06" db="EMBL/GenBank/DDBJ databases">
        <title>Evolutionary Origins and Diversification of the Mycorrhizal Mutualists.</title>
        <authorList>
            <consortium name="DOE Joint Genome Institute"/>
            <consortium name="Mycorrhizal Genomics Consortium"/>
            <person name="Kohler A."/>
            <person name="Kuo A."/>
            <person name="Nagy L.G."/>
            <person name="Floudas D."/>
            <person name="Copeland A."/>
            <person name="Barry K.W."/>
            <person name="Cichocki N."/>
            <person name="Veneault-Fourrey C."/>
            <person name="LaButti K."/>
            <person name="Lindquist E.A."/>
            <person name="Lipzen A."/>
            <person name="Lundell T."/>
            <person name="Morin E."/>
            <person name="Murat C."/>
            <person name="Riley R."/>
            <person name="Ohm R."/>
            <person name="Sun H."/>
            <person name="Tunlid A."/>
            <person name="Henrissat B."/>
            <person name="Grigoriev I.V."/>
            <person name="Hibbett D.S."/>
            <person name="Martin F."/>
        </authorList>
    </citation>
    <scope>NUCLEOTIDE SEQUENCE [LARGE SCALE GENOMIC DNA]</scope>
    <source>
        <strain evidence="4 5">SS14</strain>
    </source>
</reference>
<protein>
    <recommendedName>
        <fullName evidence="3">SWIM-type domain-containing protein</fullName>
    </recommendedName>
</protein>
<dbReference type="HOGENOM" id="CLU_007844_0_1_1"/>
<keyword evidence="1" id="KW-0862">Zinc</keyword>
<dbReference type="EMBL" id="KN837132">
    <property type="protein sequence ID" value="KIJ42120.1"/>
    <property type="molecule type" value="Genomic_DNA"/>
</dbReference>
<accession>A0A0C9VU79</accession>
<dbReference type="Proteomes" id="UP000054279">
    <property type="component" value="Unassembled WGS sequence"/>
</dbReference>
<keyword evidence="5" id="KW-1185">Reference proteome</keyword>
<dbReference type="GO" id="GO:0008270">
    <property type="term" value="F:zinc ion binding"/>
    <property type="evidence" value="ECO:0007669"/>
    <property type="project" value="UniProtKB-KW"/>
</dbReference>
<keyword evidence="1" id="KW-0479">Metal-binding</keyword>
<evidence type="ECO:0000259" key="3">
    <source>
        <dbReference type="PROSITE" id="PS50966"/>
    </source>
</evidence>
<feature type="region of interest" description="Disordered" evidence="2">
    <location>
        <begin position="1"/>
        <end position="29"/>
    </location>
</feature>
<feature type="domain" description="SWIM-type" evidence="3">
    <location>
        <begin position="709"/>
        <end position="744"/>
    </location>
</feature>
<feature type="compositionally biased region" description="Polar residues" evidence="2">
    <location>
        <begin position="16"/>
        <end position="27"/>
    </location>
</feature>
<evidence type="ECO:0000313" key="4">
    <source>
        <dbReference type="EMBL" id="KIJ42120.1"/>
    </source>
</evidence>
<evidence type="ECO:0000313" key="5">
    <source>
        <dbReference type="Proteomes" id="UP000054279"/>
    </source>
</evidence>
<sequence>MQRNILPTELLPPISLNETTSNETSPRSSSTIQTILSSLNMTEIPPHPTRNVFQRGGQIQVEIKNLFLDPDQKWQVNQCYEKKEHFLELFSNTDASQKDAFQVLEVHGLNIRELDDVGNRWSTRWSTVDGKDDTKRRVLLQCQCGSSSSARKSFDDAHKIKLGIKVNPNEWSRRMPYDFTGCLAHIDITYSPSRNMIFRIAGILEHNSGCEKQEMQRLPAVPLHPHVWQIALKQLEDGASIAGIQNHNRSLYNSTFYEGQSSTDPAKANCRYLFLPQDSSRLYRMHARIQGVNLSETPENNIDAWLDPKSPEYKPELAAAIFHYHARHSTSERFKVCIHTEEMRKASWKYAHRKQLIFDGTFGICDRRLLLFIGMGIDENRKGVPLVFLLFSAPTGSQATHAGYDSDILTELLRAWVKSLGKGEDGSLFCPKVAITDTDTKERAAFITVWCSIYLLLCKFHTRNAWANKRKTLIKTGTTKNFDKERVVSRLRALDKGLIATEDFRDACALVEEERKYFTIMSTDADSTAPAKRTIMEKLVPLWKVGGAKILGTTMQEVVPTTNRLESFNGLLKQKYIHRYQKGGRRLRFDLLIYFLVSRILPGIFLQRSAESAYYEWLSGRFSQQSGGQNLTRKTKPSNVQDTSKATQTKTKFDFTWWTEESQLRSQEEAAYIVQKKRIGTFKWLDACTLAGTCASSHEDTRLLTHKRYQMLINYYGWAVCSCPSFSEYGVACKHLWAFRIIISSTHTPYCFIFPASKDEAAKIYTTIFTPSPIPSQDHPDLQKDSQLPPLVQNQIASVSADIGEVISTFAEKEEASPASESSDSEGETTTKEFDLIERNGIQERQAIIHQVQSRLAHDIRMVLPRLYGMHQSLKDLGSNTTDVPGIEEFLRISDAISQFQGQVVHQAVSTASTSAQISTLSHPTSIQPMKEVAKDDTQATKEVKDNKPQKKRTLLLPPSPERNQKRKRSTALF</sequence>
<feature type="compositionally biased region" description="Basic and acidic residues" evidence="2">
    <location>
        <begin position="932"/>
        <end position="949"/>
    </location>
</feature>
<dbReference type="PROSITE" id="PS50966">
    <property type="entry name" value="ZF_SWIM"/>
    <property type="match status" value="1"/>
</dbReference>
<feature type="region of interest" description="Disordered" evidence="2">
    <location>
        <begin position="930"/>
        <end position="974"/>
    </location>
</feature>
<feature type="region of interest" description="Disordered" evidence="2">
    <location>
        <begin position="624"/>
        <end position="647"/>
    </location>
</feature>
<feature type="region of interest" description="Disordered" evidence="2">
    <location>
        <begin position="812"/>
        <end position="831"/>
    </location>
</feature>
<dbReference type="AlphaFoldDB" id="A0A0C9VU79"/>
<feature type="compositionally biased region" description="Basic residues" evidence="2">
    <location>
        <begin position="965"/>
        <end position="974"/>
    </location>
</feature>
<dbReference type="OrthoDB" id="2422225at2759"/>